<comment type="caution">
    <text evidence="5">The sequence shown here is derived from an EMBL/GenBank/DDBJ whole genome shotgun (WGS) entry which is preliminary data.</text>
</comment>
<keyword evidence="1" id="KW-1015">Disulfide bond</keyword>
<sequence>MAKLLVLLAFSVSLVLADDKSRAIQDGAILIPHPGSPGVPDSRLIAECLRNDQLSLQLQISYSPFRSGRVEFTLGSNTTCQDSTGITILTTDGSAVTSVGSPSVFAQAKDCGATDFFDTVSNRLTRWWNVRVQETYVEGRRERQLTSTVNVICQMTPQVPDGELNPFSPAPPLDVNNTDTILSPLHFTLTKVSSASAAVWMFRLETTDSFPRNGQYRIEDCEAVAEEDESITDDLIKTGCVKDSGTTVATASGVNHLTIKAFKFSEIPEATIYLRCTVKFCRLGSGTCPAVHAFDETDFCPNAEAPTTPEVATEVTTDGTTEEVVTEAPVSTEEPDETTTSEVVTEEPAEVTTEASIDETTEDTTEEPAGAKSHTSKPRTSRKPKRTTARIAARKAGAKLLRVRRSPSNLYPWIVQRN</sequence>
<feature type="compositionally biased region" description="Basic residues" evidence="2">
    <location>
        <begin position="374"/>
        <end position="391"/>
    </location>
</feature>
<evidence type="ECO:0000256" key="1">
    <source>
        <dbReference type="ARBA" id="ARBA00023157"/>
    </source>
</evidence>
<dbReference type="AlphaFoldDB" id="A0A1D1VQN9"/>
<dbReference type="PROSITE" id="PS51034">
    <property type="entry name" value="ZP_2"/>
    <property type="match status" value="1"/>
</dbReference>
<reference evidence="5 6" key="1">
    <citation type="journal article" date="2016" name="Nat. Commun.">
        <title>Extremotolerant tardigrade genome and improved radiotolerance of human cultured cells by tardigrade-unique protein.</title>
        <authorList>
            <person name="Hashimoto T."/>
            <person name="Horikawa D.D."/>
            <person name="Saito Y."/>
            <person name="Kuwahara H."/>
            <person name="Kozuka-Hata H."/>
            <person name="Shin-I T."/>
            <person name="Minakuchi Y."/>
            <person name="Ohishi K."/>
            <person name="Motoyama A."/>
            <person name="Aizu T."/>
            <person name="Enomoto A."/>
            <person name="Kondo K."/>
            <person name="Tanaka S."/>
            <person name="Hara Y."/>
            <person name="Koshikawa S."/>
            <person name="Sagara H."/>
            <person name="Miura T."/>
            <person name="Yokobori S."/>
            <person name="Miyagawa K."/>
            <person name="Suzuki Y."/>
            <person name="Kubo T."/>
            <person name="Oyama M."/>
            <person name="Kohara Y."/>
            <person name="Fujiyama A."/>
            <person name="Arakawa K."/>
            <person name="Katayama T."/>
            <person name="Toyoda A."/>
            <person name="Kunieda T."/>
        </authorList>
    </citation>
    <scope>NUCLEOTIDE SEQUENCE [LARGE SCALE GENOMIC DNA]</scope>
    <source>
        <strain evidence="5 6">YOKOZUNA-1</strain>
    </source>
</reference>
<feature type="compositionally biased region" description="Acidic residues" evidence="2">
    <location>
        <begin position="356"/>
        <end position="366"/>
    </location>
</feature>
<keyword evidence="6" id="KW-1185">Reference proteome</keyword>
<dbReference type="InterPro" id="IPR001507">
    <property type="entry name" value="ZP_dom"/>
</dbReference>
<feature type="chain" id="PRO_5008898727" description="ZP domain-containing protein" evidence="3">
    <location>
        <begin position="18"/>
        <end position="418"/>
    </location>
</feature>
<dbReference type="Proteomes" id="UP000186922">
    <property type="component" value="Unassembled WGS sequence"/>
</dbReference>
<gene>
    <name evidence="5" type="primary">RvY_14264-1</name>
    <name evidence="5" type="synonym">RvY_14264.1</name>
    <name evidence="5" type="ORF">RvY_14264</name>
</gene>
<feature type="domain" description="ZP" evidence="4">
    <location>
        <begin position="47"/>
        <end position="295"/>
    </location>
</feature>
<dbReference type="EMBL" id="BDGG01000010">
    <property type="protein sequence ID" value="GAV03897.1"/>
    <property type="molecule type" value="Genomic_DNA"/>
</dbReference>
<keyword evidence="3" id="KW-0732">Signal</keyword>
<evidence type="ECO:0000313" key="5">
    <source>
        <dbReference type="EMBL" id="GAV03897.1"/>
    </source>
</evidence>
<feature type="region of interest" description="Disordered" evidence="2">
    <location>
        <begin position="302"/>
        <end position="391"/>
    </location>
</feature>
<name>A0A1D1VQN9_RAMVA</name>
<protein>
    <recommendedName>
        <fullName evidence="4">ZP domain-containing protein</fullName>
    </recommendedName>
</protein>
<feature type="compositionally biased region" description="Acidic residues" evidence="2">
    <location>
        <begin position="333"/>
        <end position="349"/>
    </location>
</feature>
<dbReference type="InterPro" id="IPR055355">
    <property type="entry name" value="ZP-C"/>
</dbReference>
<dbReference type="Pfam" id="PF00100">
    <property type="entry name" value="Zona_pellucida"/>
    <property type="match status" value="1"/>
</dbReference>
<evidence type="ECO:0000256" key="2">
    <source>
        <dbReference type="SAM" id="MobiDB-lite"/>
    </source>
</evidence>
<organism evidence="5 6">
    <name type="scientific">Ramazzottius varieornatus</name>
    <name type="common">Water bear</name>
    <name type="synonym">Tardigrade</name>
    <dbReference type="NCBI Taxonomy" id="947166"/>
    <lineage>
        <taxon>Eukaryota</taxon>
        <taxon>Metazoa</taxon>
        <taxon>Ecdysozoa</taxon>
        <taxon>Tardigrada</taxon>
        <taxon>Eutardigrada</taxon>
        <taxon>Parachela</taxon>
        <taxon>Hypsibioidea</taxon>
        <taxon>Ramazzottiidae</taxon>
        <taxon>Ramazzottius</taxon>
    </lineage>
</organism>
<evidence type="ECO:0000259" key="4">
    <source>
        <dbReference type="PROSITE" id="PS51034"/>
    </source>
</evidence>
<evidence type="ECO:0000256" key="3">
    <source>
        <dbReference type="SAM" id="SignalP"/>
    </source>
</evidence>
<feature type="compositionally biased region" description="Low complexity" evidence="2">
    <location>
        <begin position="303"/>
        <end position="319"/>
    </location>
</feature>
<accession>A0A1D1VQN9</accession>
<evidence type="ECO:0000313" key="6">
    <source>
        <dbReference type="Proteomes" id="UP000186922"/>
    </source>
</evidence>
<dbReference type="InterPro" id="IPR042235">
    <property type="entry name" value="ZP-C_dom"/>
</dbReference>
<feature type="signal peptide" evidence="3">
    <location>
        <begin position="1"/>
        <end position="17"/>
    </location>
</feature>
<proteinExistence type="predicted"/>
<dbReference type="Gene3D" id="2.60.40.4100">
    <property type="entry name" value="Zona pellucida, ZP-C domain"/>
    <property type="match status" value="1"/>
</dbReference>